<proteinExistence type="predicted"/>
<dbReference type="RefSeq" id="YP_010359030.1">
    <property type="nucleotide sequence ID" value="NC_062768.1"/>
</dbReference>
<dbReference type="EMBL" id="MZ130478">
    <property type="protein sequence ID" value="QWM89458.1"/>
    <property type="molecule type" value="Genomic_DNA"/>
</dbReference>
<evidence type="ECO:0000313" key="2">
    <source>
        <dbReference type="Proteomes" id="UP000827406"/>
    </source>
</evidence>
<protein>
    <submittedName>
        <fullName evidence="1">Uncharacterized protein</fullName>
    </submittedName>
</protein>
<accession>A0AAE7V3M8</accession>
<dbReference type="KEGG" id="vg:75691865"/>
<gene>
    <name evidence="1" type="primary">gp_16142</name>
</gene>
<name>A0AAE7V3M8_9CAUD</name>
<sequence>MELIKLIKMLFTPIKDVNELNLIGMKHFPFKGYKYMMWCGNIIYRGNETPIISEESLTHETIHLMQAKVKGSWIKYYWSYFIQWMKGNPIIHPASSAYYTIPYEMEAYANQHNKEYIDNYHGQFLHCYVIKDRKKTYKLKGGTPRTWKVYLKTIKLEL</sequence>
<organism evidence="1 2">
    <name type="scientific">uncultured phage cr151_1</name>
    <dbReference type="NCBI Taxonomy" id="2986406"/>
    <lineage>
        <taxon>Viruses</taxon>
        <taxon>Duplodnaviria</taxon>
        <taxon>Heunggongvirae</taxon>
        <taxon>Uroviricota</taxon>
        <taxon>Caudoviricetes</taxon>
        <taxon>Crassvirales</taxon>
        <taxon>Steigviridae</taxon>
        <taxon>Asinivirinae</taxon>
        <taxon>Kolpuevirus</taxon>
        <taxon>Kolpuevirus coli</taxon>
    </lineage>
</organism>
<keyword evidence="2" id="KW-1185">Reference proteome</keyword>
<dbReference type="Proteomes" id="UP000827406">
    <property type="component" value="Segment"/>
</dbReference>
<evidence type="ECO:0000313" key="1">
    <source>
        <dbReference type="EMBL" id="QWM89458.1"/>
    </source>
</evidence>
<dbReference type="GeneID" id="75691865"/>
<reference evidence="1 2" key="1">
    <citation type="submission" date="2021-04" db="EMBL/GenBank/DDBJ databases">
        <authorList>
            <person name="Shkoporov A.N."/>
            <person name="Stockdale S.R."/>
            <person name="Guerin E."/>
            <person name="Ross R.P."/>
            <person name="Hill C."/>
        </authorList>
    </citation>
    <scope>NUCLEOTIDE SEQUENCE [LARGE SCALE GENOMIC DNA]</scope>
    <source>
        <strain evidence="2">cr151_1</strain>
    </source>
</reference>